<evidence type="ECO:0000313" key="2">
    <source>
        <dbReference type="EMBL" id="KAK4182124.1"/>
    </source>
</evidence>
<keyword evidence="1" id="KW-0732">Signal</keyword>
<evidence type="ECO:0000313" key="3">
    <source>
        <dbReference type="Proteomes" id="UP001302126"/>
    </source>
</evidence>
<accession>A0AAN7AD40</accession>
<reference evidence="2" key="2">
    <citation type="submission" date="2023-05" db="EMBL/GenBank/DDBJ databases">
        <authorList>
            <consortium name="Lawrence Berkeley National Laboratory"/>
            <person name="Steindorff A."/>
            <person name="Hensen N."/>
            <person name="Bonometti L."/>
            <person name="Westerberg I."/>
            <person name="Brannstrom I.O."/>
            <person name="Guillou S."/>
            <person name="Cros-Aarteil S."/>
            <person name="Calhoun S."/>
            <person name="Haridas S."/>
            <person name="Kuo A."/>
            <person name="Mondo S."/>
            <person name="Pangilinan J."/>
            <person name="Riley R."/>
            <person name="Labutti K."/>
            <person name="Andreopoulos B."/>
            <person name="Lipzen A."/>
            <person name="Chen C."/>
            <person name="Yanf M."/>
            <person name="Daum C."/>
            <person name="Ng V."/>
            <person name="Clum A."/>
            <person name="Ohm R."/>
            <person name="Martin F."/>
            <person name="Silar P."/>
            <person name="Natvig D."/>
            <person name="Lalanne C."/>
            <person name="Gautier V."/>
            <person name="Ament-Velasquez S.L."/>
            <person name="Kruys A."/>
            <person name="Hutchinson M.I."/>
            <person name="Powell A.J."/>
            <person name="Barry K."/>
            <person name="Miller A.N."/>
            <person name="Grigoriev I.V."/>
            <person name="Debuchy R."/>
            <person name="Gladieux P."/>
            <person name="Thoren M.H."/>
            <person name="Johannesson H."/>
        </authorList>
    </citation>
    <scope>NUCLEOTIDE SEQUENCE</scope>
    <source>
        <strain evidence="2">PSN309</strain>
    </source>
</reference>
<dbReference type="AlphaFoldDB" id="A0AAN7AD40"/>
<protein>
    <recommendedName>
        <fullName evidence="4">Secreted protein</fullName>
    </recommendedName>
</protein>
<comment type="caution">
    <text evidence="2">The sequence shown here is derived from an EMBL/GenBank/DDBJ whole genome shotgun (WGS) entry which is preliminary data.</text>
</comment>
<organism evidence="2 3">
    <name type="scientific">Podospora australis</name>
    <dbReference type="NCBI Taxonomy" id="1536484"/>
    <lineage>
        <taxon>Eukaryota</taxon>
        <taxon>Fungi</taxon>
        <taxon>Dikarya</taxon>
        <taxon>Ascomycota</taxon>
        <taxon>Pezizomycotina</taxon>
        <taxon>Sordariomycetes</taxon>
        <taxon>Sordariomycetidae</taxon>
        <taxon>Sordariales</taxon>
        <taxon>Podosporaceae</taxon>
        <taxon>Podospora</taxon>
    </lineage>
</organism>
<dbReference type="Proteomes" id="UP001302126">
    <property type="component" value="Unassembled WGS sequence"/>
</dbReference>
<evidence type="ECO:0008006" key="4">
    <source>
        <dbReference type="Google" id="ProtNLM"/>
    </source>
</evidence>
<dbReference type="EMBL" id="MU864748">
    <property type="protein sequence ID" value="KAK4182124.1"/>
    <property type="molecule type" value="Genomic_DNA"/>
</dbReference>
<name>A0AAN7AD40_9PEZI</name>
<sequence length="113" mass="12343">MKLSTLIIVPTTLALGAQAQLAQCRAACKAGEETMERFCRSVTQPALRAACWGLAVALGTKAGQTACENWCYWQWGAYKRDTLEARDDVSLLSDFALTGLVLGRDVTEKEWTA</sequence>
<evidence type="ECO:0000256" key="1">
    <source>
        <dbReference type="SAM" id="SignalP"/>
    </source>
</evidence>
<reference evidence="2" key="1">
    <citation type="journal article" date="2023" name="Mol. Phylogenet. Evol.">
        <title>Genome-scale phylogeny and comparative genomics of the fungal order Sordariales.</title>
        <authorList>
            <person name="Hensen N."/>
            <person name="Bonometti L."/>
            <person name="Westerberg I."/>
            <person name="Brannstrom I.O."/>
            <person name="Guillou S."/>
            <person name="Cros-Aarteil S."/>
            <person name="Calhoun S."/>
            <person name="Haridas S."/>
            <person name="Kuo A."/>
            <person name="Mondo S."/>
            <person name="Pangilinan J."/>
            <person name="Riley R."/>
            <person name="LaButti K."/>
            <person name="Andreopoulos B."/>
            <person name="Lipzen A."/>
            <person name="Chen C."/>
            <person name="Yan M."/>
            <person name="Daum C."/>
            <person name="Ng V."/>
            <person name="Clum A."/>
            <person name="Steindorff A."/>
            <person name="Ohm R.A."/>
            <person name="Martin F."/>
            <person name="Silar P."/>
            <person name="Natvig D.O."/>
            <person name="Lalanne C."/>
            <person name="Gautier V."/>
            <person name="Ament-Velasquez S.L."/>
            <person name="Kruys A."/>
            <person name="Hutchinson M.I."/>
            <person name="Powell A.J."/>
            <person name="Barry K."/>
            <person name="Miller A.N."/>
            <person name="Grigoriev I.V."/>
            <person name="Debuchy R."/>
            <person name="Gladieux P."/>
            <person name="Hiltunen Thoren M."/>
            <person name="Johannesson H."/>
        </authorList>
    </citation>
    <scope>NUCLEOTIDE SEQUENCE</scope>
    <source>
        <strain evidence="2">PSN309</strain>
    </source>
</reference>
<proteinExistence type="predicted"/>
<feature type="signal peptide" evidence="1">
    <location>
        <begin position="1"/>
        <end position="19"/>
    </location>
</feature>
<feature type="chain" id="PRO_5042962863" description="Secreted protein" evidence="1">
    <location>
        <begin position="20"/>
        <end position="113"/>
    </location>
</feature>
<gene>
    <name evidence="2" type="ORF">QBC35DRAFT_396594</name>
</gene>
<keyword evidence="3" id="KW-1185">Reference proteome</keyword>